<name>E6IYI5_STRAP</name>
<reference evidence="1 2" key="1">
    <citation type="submission" date="2010-11" db="EMBL/GenBank/DDBJ databases">
        <authorList>
            <person name="Weinstock G."/>
            <person name="Sodergren E."/>
            <person name="Clifton S."/>
            <person name="Fulton L."/>
            <person name="Fulton B."/>
            <person name="Courtney L."/>
            <person name="Fronick C."/>
            <person name="Harrison M."/>
            <person name="Strong C."/>
            <person name="Farmer C."/>
            <person name="Delahaunty K."/>
            <person name="Markovic C."/>
            <person name="Hall O."/>
            <person name="Minx P."/>
            <person name="Tomlinson C."/>
            <person name="Mitreva M."/>
            <person name="Hou S."/>
            <person name="Chen J."/>
            <person name="Wollam A."/>
            <person name="Pepin K.H."/>
            <person name="Johnson M."/>
            <person name="Bhonagiri V."/>
            <person name="Zhang X."/>
            <person name="Suruliraj S."/>
            <person name="Warren W."/>
            <person name="Chinwalla A."/>
            <person name="Mardis E.R."/>
            <person name="Wilson R.K."/>
        </authorList>
    </citation>
    <scope>NUCLEOTIDE SEQUENCE [LARGE SCALE GENOMIC DNA]</scope>
    <source>
        <strain evidence="1 2">F0211</strain>
    </source>
</reference>
<gene>
    <name evidence="1" type="ORF">HMPREF0813_00047</name>
</gene>
<dbReference type="EMBL" id="AECT01000001">
    <property type="protein sequence ID" value="EFU23326.1"/>
    <property type="molecule type" value="Genomic_DNA"/>
</dbReference>
<organism evidence="1 2">
    <name type="scientific">Streptococcus anginosus F0211</name>
    <dbReference type="NCBI Taxonomy" id="706437"/>
    <lineage>
        <taxon>Bacteria</taxon>
        <taxon>Bacillati</taxon>
        <taxon>Bacillota</taxon>
        <taxon>Bacilli</taxon>
        <taxon>Lactobacillales</taxon>
        <taxon>Streptococcaceae</taxon>
        <taxon>Streptococcus</taxon>
        <taxon>Streptococcus anginosus group</taxon>
    </lineage>
</organism>
<proteinExistence type="predicted"/>
<sequence length="80" mass="9031">MGSVPLYPKTEVGLSTPEFICYKSATSKIEQALNYNPQSFLPRCDKGGFRIFLKHSCLIVTMGESKDDFFFVFDLVSRLA</sequence>
<evidence type="ECO:0000313" key="1">
    <source>
        <dbReference type="EMBL" id="EFU23326.1"/>
    </source>
</evidence>
<protein>
    <submittedName>
        <fullName evidence="1">Uncharacterized protein</fullName>
    </submittedName>
</protein>
<dbReference type="AlphaFoldDB" id="E6IYI5"/>
<evidence type="ECO:0000313" key="2">
    <source>
        <dbReference type="Proteomes" id="UP000002973"/>
    </source>
</evidence>
<dbReference type="Proteomes" id="UP000002973">
    <property type="component" value="Unassembled WGS sequence"/>
</dbReference>
<comment type="caution">
    <text evidence="1">The sequence shown here is derived from an EMBL/GenBank/DDBJ whole genome shotgun (WGS) entry which is preliminary data.</text>
</comment>
<accession>E6IYI5</accession>